<dbReference type="CDD" id="cd07205">
    <property type="entry name" value="Pat_PNPLA6_PNPLA7_NTE1_like"/>
    <property type="match status" value="1"/>
</dbReference>
<feature type="active site" description="Nucleophile" evidence="9">
    <location>
        <position position="373"/>
    </location>
</feature>
<sequence length="630" mass="71085">MSEQKKVSPVLNEQNLLILLKKVNFLKTLKERQIKKLVKYCEQVNLSKDEILFRQADPSDGFYILSSGQLAAILENDKGKQVVGIVHPGETVGELGGLSHCPRTLTIKTLTDAVLIRFSHENIKTFMDKYGSAELYMQLLDTIIARSQSVIKLLGNEKLFHHSVLIPAANHPVPEAFIDALKKNTHPNHRLLLVDDTYLPEEDVEKKIEKIREMMKQADENCQRLLFIIKTSERLRQYLQWYMQHQDMPLFQNIDGLFVIADASKDSTLSEEVKQLLKAEFAPFLSRKELILLHEPAPVCPKNTKRWLAEGEFSFHHHLRYRSEDFLRLLRFILDKPNAMVLSGGGAKGWAAVGAIKALQESGIPIDAIAGTSAGSIFSSAFALCQDYKAAYQMIKPIAKIGYKMFAPKHWSYPLISVTSAKHVTHTLQEVFGDLQVEDLWLPNFSVAVNLNTGKEVFQSRGAVWEAVRCSTSIPLVYPPFTKKGEMIADGGLLNNLSVDKMREFTSHGSFVFALNLKPFTSSGHYDFPPIITFINGLMRRCNLIKPPYHYPSLVDIFLKSLMIGSLSRTIDNAKASDVLISPEMEEIPWLNLPPDKIELLIDMGYTATMKEIKNLSIEANTQILSNMSI</sequence>
<evidence type="ECO:0000256" key="2">
    <source>
        <dbReference type="ARBA" id="ARBA00006636"/>
    </source>
</evidence>
<dbReference type="InterPro" id="IPR016035">
    <property type="entry name" value="Acyl_Trfase/lysoPLipase"/>
</dbReference>
<evidence type="ECO:0000256" key="9">
    <source>
        <dbReference type="PROSITE-ProRule" id="PRU01161"/>
    </source>
</evidence>
<dbReference type="SUPFAM" id="SSF52151">
    <property type="entry name" value="FabD/lysophospholipase-like"/>
    <property type="match status" value="1"/>
</dbReference>
<evidence type="ECO:0000256" key="6">
    <source>
        <dbReference type="ARBA" id="ARBA00022989"/>
    </source>
</evidence>
<dbReference type="EMBL" id="LNYH01000007">
    <property type="protein sequence ID" value="KTD33769.1"/>
    <property type="molecule type" value="Genomic_DNA"/>
</dbReference>
<evidence type="ECO:0000256" key="7">
    <source>
        <dbReference type="ARBA" id="ARBA00023098"/>
    </source>
</evidence>
<gene>
    <name evidence="12" type="ORF">Lisr_0302</name>
</gene>
<dbReference type="InterPro" id="IPR018490">
    <property type="entry name" value="cNMP-bd_dom_sf"/>
</dbReference>
<dbReference type="InterPro" id="IPR014710">
    <property type="entry name" value="RmlC-like_jellyroll"/>
</dbReference>
<evidence type="ECO:0000313" key="12">
    <source>
        <dbReference type="EMBL" id="KTD33769.1"/>
    </source>
</evidence>
<feature type="domain" description="Cyclic nucleotide-binding" evidence="10">
    <location>
        <begin position="25"/>
        <end position="127"/>
    </location>
</feature>
<comment type="similarity">
    <text evidence="2">Belongs to the NTE family.</text>
</comment>
<dbReference type="AlphaFoldDB" id="A0A0W0WN65"/>
<dbReference type="RefSeq" id="WP_058500693.1">
    <property type="nucleotide sequence ID" value="NZ_CAAAJA010000045.1"/>
</dbReference>
<comment type="subcellular location">
    <subcellularLocation>
        <location evidence="1">Membrane</location>
    </subcellularLocation>
</comment>
<dbReference type="PATRIC" id="fig|454.4.peg.316"/>
<dbReference type="InterPro" id="IPR002641">
    <property type="entry name" value="PNPLA_dom"/>
</dbReference>
<feature type="short sequence motif" description="GXGXXG" evidence="9">
    <location>
        <begin position="344"/>
        <end position="349"/>
    </location>
</feature>
<name>A0A0W0WN65_9GAMM</name>
<dbReference type="Gene3D" id="3.40.1090.10">
    <property type="entry name" value="Cytosolic phospholipase A2 catalytic domain"/>
    <property type="match status" value="1"/>
</dbReference>
<keyword evidence="3" id="KW-0812">Transmembrane</keyword>
<keyword evidence="6" id="KW-1133">Transmembrane helix</keyword>
<keyword evidence="7 9" id="KW-0443">Lipid metabolism</keyword>
<keyword evidence="8" id="KW-0472">Membrane</keyword>
<dbReference type="GO" id="GO:0004622">
    <property type="term" value="F:phosphatidylcholine lysophospholipase activity"/>
    <property type="evidence" value="ECO:0007669"/>
    <property type="project" value="UniProtKB-ARBA"/>
</dbReference>
<dbReference type="SUPFAM" id="SSF51206">
    <property type="entry name" value="cAMP-binding domain-like"/>
    <property type="match status" value="1"/>
</dbReference>
<keyword evidence="13" id="KW-1185">Reference proteome</keyword>
<dbReference type="STRING" id="454.Lisr_0302"/>
<dbReference type="Pfam" id="PF00027">
    <property type="entry name" value="cNMP_binding"/>
    <property type="match status" value="1"/>
</dbReference>
<dbReference type="InterPro" id="IPR000595">
    <property type="entry name" value="cNMP-bd_dom"/>
</dbReference>
<dbReference type="PANTHER" id="PTHR14226">
    <property type="entry name" value="NEUROPATHY TARGET ESTERASE/SWISS CHEESE D.MELANOGASTER"/>
    <property type="match status" value="1"/>
</dbReference>
<dbReference type="OrthoDB" id="5290098at2"/>
<comment type="caution">
    <text evidence="12">The sequence shown here is derived from an EMBL/GenBank/DDBJ whole genome shotgun (WGS) entry which is preliminary data.</text>
</comment>
<feature type="active site" description="Proton acceptor" evidence="9">
    <location>
        <position position="490"/>
    </location>
</feature>
<dbReference type="PANTHER" id="PTHR14226:SF29">
    <property type="entry name" value="NEUROPATHY TARGET ESTERASE SWS"/>
    <property type="match status" value="1"/>
</dbReference>
<protein>
    <submittedName>
        <fullName evidence="12">Patatin-like phospholipase</fullName>
    </submittedName>
</protein>
<dbReference type="CDD" id="cd00038">
    <property type="entry name" value="CAP_ED"/>
    <property type="match status" value="1"/>
</dbReference>
<keyword evidence="5 9" id="KW-0442">Lipid degradation</keyword>
<evidence type="ECO:0000259" key="11">
    <source>
        <dbReference type="PROSITE" id="PS51635"/>
    </source>
</evidence>
<dbReference type="InterPro" id="IPR056556">
    <property type="entry name" value="NTE1_P-loop_dom"/>
</dbReference>
<dbReference type="Gene3D" id="2.60.120.10">
    <property type="entry name" value="Jelly Rolls"/>
    <property type="match status" value="1"/>
</dbReference>
<dbReference type="InterPro" id="IPR050301">
    <property type="entry name" value="NTE"/>
</dbReference>
<reference evidence="12 13" key="1">
    <citation type="submission" date="2015-11" db="EMBL/GenBank/DDBJ databases">
        <title>Genomic analysis of 38 Legionella species identifies large and diverse effector repertoires.</title>
        <authorList>
            <person name="Burstein D."/>
            <person name="Amaro F."/>
            <person name="Zusman T."/>
            <person name="Lifshitz Z."/>
            <person name="Cohen O."/>
            <person name="Gilbert J.A."/>
            <person name="Pupko T."/>
            <person name="Shuman H.A."/>
            <person name="Segal G."/>
        </authorList>
    </citation>
    <scope>NUCLEOTIDE SEQUENCE [LARGE SCALE GENOMIC DNA]</scope>
    <source>
        <strain evidence="12 13">Bercovier 4</strain>
    </source>
</reference>
<dbReference type="GO" id="GO:0016020">
    <property type="term" value="C:membrane"/>
    <property type="evidence" value="ECO:0007669"/>
    <property type="project" value="UniProtKB-SubCell"/>
</dbReference>
<evidence type="ECO:0000256" key="3">
    <source>
        <dbReference type="ARBA" id="ARBA00022692"/>
    </source>
</evidence>
<dbReference type="SMART" id="SM00100">
    <property type="entry name" value="cNMP"/>
    <property type="match status" value="1"/>
</dbReference>
<accession>A0A0W0WN65</accession>
<proteinExistence type="inferred from homology"/>
<dbReference type="GO" id="GO:0016042">
    <property type="term" value="P:lipid catabolic process"/>
    <property type="evidence" value="ECO:0007669"/>
    <property type="project" value="UniProtKB-UniRule"/>
</dbReference>
<keyword evidence="4 9" id="KW-0378">Hydrolase</keyword>
<dbReference type="PROSITE" id="PS50042">
    <property type="entry name" value="CNMP_BINDING_3"/>
    <property type="match status" value="1"/>
</dbReference>
<organism evidence="12 13">
    <name type="scientific">Legionella israelensis</name>
    <dbReference type="NCBI Taxonomy" id="454"/>
    <lineage>
        <taxon>Bacteria</taxon>
        <taxon>Pseudomonadati</taxon>
        <taxon>Pseudomonadota</taxon>
        <taxon>Gammaproteobacteria</taxon>
        <taxon>Legionellales</taxon>
        <taxon>Legionellaceae</taxon>
        <taxon>Legionella</taxon>
    </lineage>
</organism>
<feature type="short sequence motif" description="GXSXG" evidence="9">
    <location>
        <begin position="371"/>
        <end position="375"/>
    </location>
</feature>
<evidence type="ECO:0000256" key="4">
    <source>
        <dbReference type="ARBA" id="ARBA00022801"/>
    </source>
</evidence>
<dbReference type="PROSITE" id="PS51635">
    <property type="entry name" value="PNPLA"/>
    <property type="match status" value="1"/>
</dbReference>
<dbReference type="Pfam" id="PF24179">
    <property type="entry name" value="NTE_Ploop"/>
    <property type="match status" value="1"/>
</dbReference>
<dbReference type="Proteomes" id="UP000054761">
    <property type="component" value="Unassembled WGS sequence"/>
</dbReference>
<feature type="domain" description="PNPLA" evidence="11">
    <location>
        <begin position="340"/>
        <end position="503"/>
    </location>
</feature>
<evidence type="ECO:0000256" key="5">
    <source>
        <dbReference type="ARBA" id="ARBA00022963"/>
    </source>
</evidence>
<dbReference type="Pfam" id="PF01734">
    <property type="entry name" value="Patatin"/>
    <property type="match status" value="1"/>
</dbReference>
<evidence type="ECO:0000256" key="1">
    <source>
        <dbReference type="ARBA" id="ARBA00004370"/>
    </source>
</evidence>
<feature type="short sequence motif" description="DGA/G" evidence="9">
    <location>
        <begin position="490"/>
        <end position="492"/>
    </location>
</feature>
<evidence type="ECO:0000313" key="13">
    <source>
        <dbReference type="Proteomes" id="UP000054761"/>
    </source>
</evidence>
<evidence type="ECO:0000259" key="10">
    <source>
        <dbReference type="PROSITE" id="PS50042"/>
    </source>
</evidence>
<evidence type="ECO:0000256" key="8">
    <source>
        <dbReference type="ARBA" id="ARBA00023136"/>
    </source>
</evidence>